<evidence type="ECO:0000313" key="2">
    <source>
        <dbReference type="EMBL" id="GBP89139.1"/>
    </source>
</evidence>
<reference evidence="2 3" key="1">
    <citation type="journal article" date="2019" name="Commun. Biol.">
        <title>The bagworm genome reveals a unique fibroin gene that provides high tensile strength.</title>
        <authorList>
            <person name="Kono N."/>
            <person name="Nakamura H."/>
            <person name="Ohtoshi R."/>
            <person name="Tomita M."/>
            <person name="Numata K."/>
            <person name="Arakawa K."/>
        </authorList>
    </citation>
    <scope>NUCLEOTIDE SEQUENCE [LARGE SCALE GENOMIC DNA]</scope>
</reference>
<dbReference type="EMBL" id="BGZK01001977">
    <property type="protein sequence ID" value="GBP89139.1"/>
    <property type="molecule type" value="Genomic_DNA"/>
</dbReference>
<dbReference type="AlphaFoldDB" id="A0A4C1ZQE2"/>
<organism evidence="2 3">
    <name type="scientific">Eumeta variegata</name>
    <name type="common">Bagworm moth</name>
    <name type="synonym">Eumeta japonica</name>
    <dbReference type="NCBI Taxonomy" id="151549"/>
    <lineage>
        <taxon>Eukaryota</taxon>
        <taxon>Metazoa</taxon>
        <taxon>Ecdysozoa</taxon>
        <taxon>Arthropoda</taxon>
        <taxon>Hexapoda</taxon>
        <taxon>Insecta</taxon>
        <taxon>Pterygota</taxon>
        <taxon>Neoptera</taxon>
        <taxon>Endopterygota</taxon>
        <taxon>Lepidoptera</taxon>
        <taxon>Glossata</taxon>
        <taxon>Ditrysia</taxon>
        <taxon>Tineoidea</taxon>
        <taxon>Psychidae</taxon>
        <taxon>Oiketicinae</taxon>
        <taxon>Eumeta</taxon>
    </lineage>
</organism>
<sequence length="186" mass="20436">MCNVNTLMSSVFIVLCLREMASSAAVGPRKGERTVKDWIMLFPDQILPLVPDPGVPSKVSVRFGIGVGCPADTVRVGDFCVPVEMLEFEYKSTECSIRSFWCRPSSYWCASGGLVDSVVVTPHAKVHEGRRTVKTWIMLFPDQLERLPRDPGGRLVISPRVYLGVGCATGTVRIGNYCVPAEAIEQ</sequence>
<proteinExistence type="predicted"/>
<feature type="chain" id="PRO_5020037341" evidence="1">
    <location>
        <begin position="24"/>
        <end position="186"/>
    </location>
</feature>
<protein>
    <submittedName>
        <fullName evidence="2">Uncharacterized protein</fullName>
    </submittedName>
</protein>
<dbReference type="Proteomes" id="UP000299102">
    <property type="component" value="Unassembled WGS sequence"/>
</dbReference>
<gene>
    <name evidence="2" type="ORF">EVAR_67935_1</name>
</gene>
<name>A0A4C1ZQE2_EUMVA</name>
<feature type="signal peptide" evidence="1">
    <location>
        <begin position="1"/>
        <end position="23"/>
    </location>
</feature>
<keyword evidence="3" id="KW-1185">Reference proteome</keyword>
<evidence type="ECO:0000313" key="3">
    <source>
        <dbReference type="Proteomes" id="UP000299102"/>
    </source>
</evidence>
<comment type="caution">
    <text evidence="2">The sequence shown here is derived from an EMBL/GenBank/DDBJ whole genome shotgun (WGS) entry which is preliminary data.</text>
</comment>
<evidence type="ECO:0000256" key="1">
    <source>
        <dbReference type="SAM" id="SignalP"/>
    </source>
</evidence>
<keyword evidence="1" id="KW-0732">Signal</keyword>
<accession>A0A4C1ZQE2</accession>